<evidence type="ECO:0000256" key="2">
    <source>
        <dbReference type="ARBA" id="ARBA00022692"/>
    </source>
</evidence>
<evidence type="ECO:0000256" key="5">
    <source>
        <dbReference type="SAM" id="Phobius"/>
    </source>
</evidence>
<evidence type="ECO:0000256" key="1">
    <source>
        <dbReference type="ARBA" id="ARBA00004141"/>
    </source>
</evidence>
<feature type="non-terminal residue" evidence="6">
    <location>
        <position position="178"/>
    </location>
</feature>
<evidence type="ECO:0000313" key="6">
    <source>
        <dbReference type="EMBL" id="GAG64085.1"/>
    </source>
</evidence>
<dbReference type="GO" id="GO:0016020">
    <property type="term" value="C:membrane"/>
    <property type="evidence" value="ECO:0007669"/>
    <property type="project" value="UniProtKB-SubCell"/>
</dbReference>
<keyword evidence="3 5" id="KW-1133">Transmembrane helix</keyword>
<reference evidence="6" key="1">
    <citation type="journal article" date="2014" name="Front. Microbiol.">
        <title>High frequency of phylogenetically diverse reductive dehalogenase-homologous genes in deep subseafloor sedimentary metagenomes.</title>
        <authorList>
            <person name="Kawai M."/>
            <person name="Futagami T."/>
            <person name="Toyoda A."/>
            <person name="Takaki Y."/>
            <person name="Nishi S."/>
            <person name="Hori S."/>
            <person name="Arai W."/>
            <person name="Tsubouchi T."/>
            <person name="Morono Y."/>
            <person name="Uchiyama I."/>
            <person name="Ito T."/>
            <person name="Fujiyama A."/>
            <person name="Inagaki F."/>
            <person name="Takami H."/>
        </authorList>
    </citation>
    <scope>NUCLEOTIDE SEQUENCE</scope>
    <source>
        <strain evidence="6">Expedition CK06-06</strain>
    </source>
</reference>
<comment type="subcellular location">
    <subcellularLocation>
        <location evidence="1">Membrane</location>
        <topology evidence="1">Multi-pass membrane protein</topology>
    </subcellularLocation>
</comment>
<comment type="caution">
    <text evidence="6">The sequence shown here is derived from an EMBL/GenBank/DDBJ whole genome shotgun (WGS) entry which is preliminary data.</text>
</comment>
<feature type="transmembrane region" description="Helical" evidence="5">
    <location>
        <begin position="94"/>
        <end position="114"/>
    </location>
</feature>
<name>X0Z400_9ZZZZ</name>
<keyword evidence="2 5" id="KW-0812">Transmembrane</keyword>
<dbReference type="Pfam" id="PF00146">
    <property type="entry name" value="NADHdh"/>
    <property type="match status" value="1"/>
</dbReference>
<feature type="transmembrane region" description="Helical" evidence="5">
    <location>
        <begin position="142"/>
        <end position="161"/>
    </location>
</feature>
<evidence type="ECO:0000256" key="3">
    <source>
        <dbReference type="ARBA" id="ARBA00022989"/>
    </source>
</evidence>
<protein>
    <submittedName>
        <fullName evidence="6">Uncharacterized protein</fullName>
    </submittedName>
</protein>
<evidence type="ECO:0000256" key="4">
    <source>
        <dbReference type="ARBA" id="ARBA00023136"/>
    </source>
</evidence>
<gene>
    <name evidence="6" type="ORF">S01H4_10369</name>
</gene>
<dbReference type="AlphaFoldDB" id="X0Z400"/>
<dbReference type="EMBL" id="BART01003951">
    <property type="protein sequence ID" value="GAG64085.1"/>
    <property type="molecule type" value="Genomic_DNA"/>
</dbReference>
<feature type="transmembrane region" description="Helical" evidence="5">
    <location>
        <begin position="56"/>
        <end position="74"/>
    </location>
</feature>
<organism evidence="6">
    <name type="scientific">marine sediment metagenome</name>
    <dbReference type="NCBI Taxonomy" id="412755"/>
    <lineage>
        <taxon>unclassified sequences</taxon>
        <taxon>metagenomes</taxon>
        <taxon>ecological metagenomes</taxon>
    </lineage>
</organism>
<sequence>MWSAVPITANLVLVEMDYSLLVAITFYIGLIIVLFFNSSRTSYSAIFSEASKKVLILLSFLAPVLFSIVSIVLISKTLSLKEIVNSQYQHWNIIFQPLGFITFFISLFLQLKLLGISRKSYLSTEIDIGKEGIGLGKIVEKISVYMIVLFLIIILNILYLGGWQNIYFIRGEIVLAVK</sequence>
<accession>X0Z400</accession>
<feature type="transmembrane region" description="Helical" evidence="5">
    <location>
        <begin position="18"/>
        <end position="36"/>
    </location>
</feature>
<proteinExistence type="predicted"/>
<dbReference type="InterPro" id="IPR001694">
    <property type="entry name" value="NADH_UbQ_OxRdtase_su1/FPO"/>
</dbReference>
<keyword evidence="4 5" id="KW-0472">Membrane</keyword>